<dbReference type="Proteomes" id="UP001530315">
    <property type="component" value="Unassembled WGS sequence"/>
</dbReference>
<feature type="region of interest" description="Disordered" evidence="1">
    <location>
        <begin position="15"/>
        <end position="105"/>
    </location>
</feature>
<dbReference type="Gene3D" id="1.20.5.190">
    <property type="match status" value="10"/>
</dbReference>
<evidence type="ECO:0000313" key="2">
    <source>
        <dbReference type="EMBL" id="KAL3780556.1"/>
    </source>
</evidence>
<dbReference type="PROSITE" id="PS50096">
    <property type="entry name" value="IQ"/>
    <property type="match status" value="11"/>
</dbReference>
<feature type="compositionally biased region" description="Basic residues" evidence="1">
    <location>
        <begin position="121"/>
        <end position="132"/>
    </location>
</feature>
<feature type="compositionally biased region" description="Polar residues" evidence="1">
    <location>
        <begin position="1733"/>
        <end position="1742"/>
    </location>
</feature>
<feature type="compositionally biased region" description="Polar residues" evidence="1">
    <location>
        <begin position="72"/>
        <end position="84"/>
    </location>
</feature>
<dbReference type="Pfam" id="PF00612">
    <property type="entry name" value="IQ"/>
    <property type="match status" value="11"/>
</dbReference>
<dbReference type="PANTHER" id="PTHR22706:SF2">
    <property type="entry name" value="SFI1 SPINDLE BODY DOMAIN-CONTAINING PROTEIN"/>
    <property type="match status" value="1"/>
</dbReference>
<feature type="compositionally biased region" description="Basic residues" evidence="1">
    <location>
        <begin position="1812"/>
        <end position="1831"/>
    </location>
</feature>
<feature type="region of interest" description="Disordered" evidence="1">
    <location>
        <begin position="1719"/>
        <end position="1861"/>
    </location>
</feature>
<proteinExistence type="predicted"/>
<feature type="compositionally biased region" description="Polar residues" evidence="1">
    <location>
        <begin position="1851"/>
        <end position="1861"/>
    </location>
</feature>
<dbReference type="EMBL" id="JALLAZ020001108">
    <property type="protein sequence ID" value="KAL3780556.1"/>
    <property type="molecule type" value="Genomic_DNA"/>
</dbReference>
<dbReference type="InterPro" id="IPR027417">
    <property type="entry name" value="P-loop_NTPase"/>
</dbReference>
<feature type="compositionally biased region" description="Polar residues" evidence="1">
    <location>
        <begin position="261"/>
        <end position="270"/>
    </location>
</feature>
<feature type="compositionally biased region" description="Basic and acidic residues" evidence="1">
    <location>
        <begin position="274"/>
        <end position="285"/>
    </location>
</feature>
<evidence type="ECO:0000313" key="3">
    <source>
        <dbReference type="Proteomes" id="UP001530315"/>
    </source>
</evidence>
<gene>
    <name evidence="2" type="ORF">ACHAW5_007695</name>
</gene>
<dbReference type="SUPFAM" id="SSF52540">
    <property type="entry name" value="P-loop containing nucleoside triphosphate hydrolases"/>
    <property type="match status" value="2"/>
</dbReference>
<feature type="compositionally biased region" description="Polar residues" evidence="1">
    <location>
        <begin position="438"/>
        <end position="462"/>
    </location>
</feature>
<feature type="region of interest" description="Disordered" evidence="1">
    <location>
        <begin position="530"/>
        <end position="562"/>
    </location>
</feature>
<feature type="compositionally biased region" description="Low complexity" evidence="1">
    <location>
        <begin position="471"/>
        <end position="488"/>
    </location>
</feature>
<dbReference type="InterPro" id="IPR000048">
    <property type="entry name" value="IQ_motif_EF-hand-BS"/>
</dbReference>
<feature type="region of interest" description="Disordered" evidence="1">
    <location>
        <begin position="1554"/>
        <end position="1574"/>
    </location>
</feature>
<feature type="compositionally biased region" description="Low complexity" evidence="1">
    <location>
        <begin position="1798"/>
        <end position="1811"/>
    </location>
</feature>
<dbReference type="InterPro" id="IPR051185">
    <property type="entry name" value="ASPM"/>
</dbReference>
<dbReference type="PANTHER" id="PTHR22706">
    <property type="entry name" value="ASSEMBLY FACTOR FOR SPINDLE MICROTUBULES"/>
    <property type="match status" value="1"/>
</dbReference>
<feature type="region of interest" description="Disordered" evidence="1">
    <location>
        <begin position="121"/>
        <end position="153"/>
    </location>
</feature>
<keyword evidence="3" id="KW-1185">Reference proteome</keyword>
<dbReference type="SMART" id="SM00015">
    <property type="entry name" value="IQ"/>
    <property type="match status" value="26"/>
</dbReference>
<feature type="region of interest" description="Disordered" evidence="1">
    <location>
        <begin position="430"/>
        <end position="515"/>
    </location>
</feature>
<evidence type="ECO:0000256" key="1">
    <source>
        <dbReference type="SAM" id="MobiDB-lite"/>
    </source>
</evidence>
<feature type="region of interest" description="Disordered" evidence="1">
    <location>
        <begin position="219"/>
        <end position="301"/>
    </location>
</feature>
<name>A0ABD3NZG2_9STRA</name>
<feature type="compositionally biased region" description="Low complexity" evidence="1">
    <location>
        <begin position="91"/>
        <end position="105"/>
    </location>
</feature>
<protein>
    <submittedName>
        <fullName evidence="2">Uncharacterized protein</fullName>
    </submittedName>
</protein>
<feature type="compositionally biased region" description="Polar residues" evidence="1">
    <location>
        <begin position="219"/>
        <end position="236"/>
    </location>
</feature>
<organism evidence="2 3">
    <name type="scientific">Stephanodiscus triporus</name>
    <dbReference type="NCBI Taxonomy" id="2934178"/>
    <lineage>
        <taxon>Eukaryota</taxon>
        <taxon>Sar</taxon>
        <taxon>Stramenopiles</taxon>
        <taxon>Ochrophyta</taxon>
        <taxon>Bacillariophyta</taxon>
        <taxon>Coscinodiscophyceae</taxon>
        <taxon>Thalassiosirophycidae</taxon>
        <taxon>Stephanodiscales</taxon>
        <taxon>Stephanodiscaceae</taxon>
        <taxon>Stephanodiscus</taxon>
    </lineage>
</organism>
<sequence>MSARQKYLESLASRLLDDGGGEGSSGDDDDSVNSFGDLLKVTPPRRGAPAAAAVASNDTVPTPATARDPQRLSLSLRNSRTQGLLTKESYAKPAPAASDKPASAVVAKPVPISPLLRRVSSRRKSIGSHHLPHNSLDASYAAKSSKGENSMNAANMRSKYHVRSSSSDRISQMSSQTCQRLSRHSVGGDSVKAVDTICPKQGVDHDDEQKVITKCSTIMSGRPSASNSKSFESTTPKPGCGVSKELDRLRRLSMGGIKRGNTASDASLATSGRLEVEENTPKSDESDVTLEVSPTNSRKKELDRLKRLTSISPYGSCRKSLNQKVEMWKDTRRSLSTSDITDPKKGDQEMSACPLNGEKKLTGTGGGPREQNLVYEKNASKSELIRKNQNDEEVQHVSATLTRAERRRKSQSLCKNSVIEGLLSTPQRSCSLPKIYHTSPSKTVTSKADSTLTTKANRQTSLAPPRSNILSSSKKTTGTMKSMPTTPTRSRVSDDNAAPSIPQSPLMRSSHDQLRSSKFGGFPSQLFSSQEEAKNRSLSPVPRSALSSDANGSQNGRELSSTRQAVLRISKPSRLVSLSIAILSKAIVPIQSLVRSYISKLAVKKRKKNIVAMQSLIRRWKCRKYYKSARTIALRCQGVYHGRVARDQLDFLHYCSVRIQAAFRGFSGFLAFIESLSKIILIQSIWRMTHQRNKYVTYIEGEKRVSIAVIVCQSAIRQFLAVTHTRHLREVKCATLIQSTWRRFLASEYFIFVVSDVIVCQSVARRMIASVRYKAVLAKREMVSAAAKIQAAFVGYTARKNYLLAVNCVVTCQRAARRMMATRELQELRQLHWAKEFVRKETAATKIRAAYLGYIARSDYFITISSVITLQGAVRVMIAKNMACVQRMHVQWVKAVRAAQHHKGATLIQAMWWRYLTSKQEMTAVSIQKTYRRFRERLMYRVLIADVITTQSIVRRWSAIRQVYMRRLSQMAREGSATNARENNAATKIRGAYLGYTARISFLVMVKRVITCQSAIRAMAARKQLLIARDAATKIQSAYHGYYFRMEYIVTINCVITCQAAVRRMLAQKKLGELLNIQYCKDAAATKIRAAYLGYIYRVNYALTVVDIVTIQKYLRGYHARKVVDVQWDKAVRAAQHHKGATLIQATWWRYLTSKQEMAAVSIQKTYRRFRERLMYRVLIADVITTQSIVRRWSAIRQVYMRRLDIVTIQKYLRGYHARKVVAVVRGGHLLNVKAATRIQSCWRCFKAQITIQKYLRGYHARKVVAVVRGGHLLNVKAATRIQSCWRCFKAQSDYAFLICGFISFQAKIRQLLSKMELTRRRHEANHCATRIQSCWRSYKAQVDYAIVILAVISIQSFIRMYPALKKRRQLSVLLRAESLMNLEERGVLAIQERWKEFSDRKRIVSERIILENKAATAIQSCFRGYRDFLQCALKLVAIVKIQACQSCFRGHRDFMIYLMICFSAIRVQACMRGYFVRRNLWRLKEETSEHAAATVISFARSYIARCQLKELKKEERDKMQKQRQMKAAVVIQHFFIKIKAEIEMEIVRMRQMKAAKKKSRGGNDRTGRQNKLSARIENPLCESSSFNAKGSRNSSSLSVGQSRRFVQNGVQDFHLVRNQSPSMERMSSIHAANSTGMEGSIAYQMNNGIPRNVAHHNAISQASPSNERIISTSRMNGGQLKTQNAEHNLSSQYQNHTGWWTPSGQSSVQHVGHATWNESTSRHQMLSYHSPVGSSPSNQAFDQAKHAPSPSYGHSHPYHLSPFAHSSSLYHHPNLPVTRGAHDPQSEPNQRHNHPVSTPHHLTTNLTPHSSSHHSRGVLNTGHHRQHKRNDHVSTSSHQIHHPEHLRHPAQSQPPIQNDQYNMRQYQQNARY</sequence>
<feature type="region of interest" description="Disordered" evidence="1">
    <location>
        <begin position="328"/>
        <end position="370"/>
    </location>
</feature>
<feature type="compositionally biased region" description="Polar residues" evidence="1">
    <location>
        <begin position="545"/>
        <end position="562"/>
    </location>
</feature>
<reference evidence="2 3" key="1">
    <citation type="submission" date="2024-10" db="EMBL/GenBank/DDBJ databases">
        <title>Updated reference genomes for cyclostephanoid diatoms.</title>
        <authorList>
            <person name="Roberts W.R."/>
            <person name="Alverson A.J."/>
        </authorList>
    </citation>
    <scope>NUCLEOTIDE SEQUENCE [LARGE SCALE GENOMIC DNA]</scope>
    <source>
        <strain evidence="2 3">AJA276-08</strain>
    </source>
</reference>
<comment type="caution">
    <text evidence="2">The sequence shown here is derived from an EMBL/GenBank/DDBJ whole genome shotgun (WGS) entry which is preliminary data.</text>
</comment>
<accession>A0ABD3NZG2</accession>